<dbReference type="SUPFAM" id="SSF52540">
    <property type="entry name" value="P-loop containing nucleoside triphosphate hydrolases"/>
    <property type="match status" value="1"/>
</dbReference>
<feature type="domain" description="Helicase HerA central" evidence="1">
    <location>
        <begin position="133"/>
        <end position="372"/>
    </location>
</feature>
<dbReference type="Pfam" id="PF01935">
    <property type="entry name" value="DUF87"/>
    <property type="match status" value="1"/>
</dbReference>
<accession>A0A2N6CZ18</accession>
<name>A0A2N6CZ18_9GAMM</name>
<sequence>MDPVTMANTETCIGKVTEIRENIMIAELTTLEGDGFPVVSTDSGEVAVGQLGAYLMIKQRGMEVVTMVISAGQEHLDSGGTRGVITLVPLGELDANRSFHRGVIHYPTPGAEVHVVRPDEIAILFKKFQSTGFELGYLPTMPSMGVCLDPTALFGRHMAILGQSGAGKSWSVASMLQRTVQTMPKAKVILLELHGEYVWEDGDQRHSAFREGTYRYLDARKLEIPYWLLTYGELVDLLIDRDDARASTQMAFLREALLMLRRTANTDLEDAHISIDSPVYFSLAELFHQFKRANEQVMDFGKVKGALYCQFDEFLIKLQSRFNDVRYDFLFKPKRRKSSDTLVDLLREFVGLVEPQRQITVIDFSSVPFDVRPTVSAQIGRLAFEFNYWNPQSREFPILLVCEEAHNYIPREAGTQFEGTRRSMERIAKEGRKYGVGLAVVSQRPHELSETVLAQCSSFICLRVTNPEDQQYIRDLVPDAESNLVNILAALGRGEAMALGEAVPLPTRFQFHVPDPAPNSNDIDFFNMWRDGPGTVDVEAIVRRWRSQGR</sequence>
<dbReference type="Gene3D" id="3.40.50.300">
    <property type="entry name" value="P-loop containing nucleotide triphosphate hydrolases"/>
    <property type="match status" value="2"/>
</dbReference>
<dbReference type="InterPro" id="IPR008571">
    <property type="entry name" value="HerA-like"/>
</dbReference>
<comment type="caution">
    <text evidence="2">The sequence shown here is derived from an EMBL/GenBank/DDBJ whole genome shotgun (WGS) entry which is preliminary data.</text>
</comment>
<evidence type="ECO:0000313" key="2">
    <source>
        <dbReference type="EMBL" id="PLX62615.1"/>
    </source>
</evidence>
<dbReference type="EMBL" id="PKUN01000004">
    <property type="protein sequence ID" value="PLX62615.1"/>
    <property type="molecule type" value="Genomic_DNA"/>
</dbReference>
<evidence type="ECO:0000259" key="1">
    <source>
        <dbReference type="Pfam" id="PF01935"/>
    </source>
</evidence>
<evidence type="ECO:0000313" key="3">
    <source>
        <dbReference type="Proteomes" id="UP000235015"/>
    </source>
</evidence>
<reference evidence="2 3" key="1">
    <citation type="submission" date="2017-11" db="EMBL/GenBank/DDBJ databases">
        <title>Genome-resolved metagenomics identifies genetic mobility, metabolic interactions, and unexpected diversity in perchlorate-reducing communities.</title>
        <authorList>
            <person name="Barnum T.P."/>
            <person name="Figueroa I.A."/>
            <person name="Carlstrom C.I."/>
            <person name="Lucas L.N."/>
            <person name="Engelbrektson A.L."/>
            <person name="Coates J.D."/>
        </authorList>
    </citation>
    <scope>NUCLEOTIDE SEQUENCE [LARGE SCALE GENOMIC DNA]</scope>
    <source>
        <strain evidence="2">BM301</strain>
    </source>
</reference>
<dbReference type="CDD" id="cd01127">
    <property type="entry name" value="TrwB_TraG_TraD_VirD4"/>
    <property type="match status" value="1"/>
</dbReference>
<dbReference type="PANTHER" id="PTHR42957:SF1">
    <property type="entry name" value="HELICASE MJ1565-RELATED"/>
    <property type="match status" value="1"/>
</dbReference>
<dbReference type="STRING" id="1111735.GCA_000428045_00530"/>
<organism evidence="2 3">
    <name type="scientific">Sedimenticola selenatireducens</name>
    <dbReference type="NCBI Taxonomy" id="191960"/>
    <lineage>
        <taxon>Bacteria</taxon>
        <taxon>Pseudomonadati</taxon>
        <taxon>Pseudomonadota</taxon>
        <taxon>Gammaproteobacteria</taxon>
        <taxon>Chromatiales</taxon>
        <taxon>Sedimenticolaceae</taxon>
        <taxon>Sedimenticola</taxon>
    </lineage>
</organism>
<dbReference type="Proteomes" id="UP000235015">
    <property type="component" value="Unassembled WGS sequence"/>
</dbReference>
<dbReference type="InterPro" id="IPR027417">
    <property type="entry name" value="P-loop_NTPase"/>
</dbReference>
<gene>
    <name evidence="2" type="ORF">C0630_05235</name>
</gene>
<proteinExistence type="predicted"/>
<dbReference type="InterPro" id="IPR002789">
    <property type="entry name" value="HerA_central"/>
</dbReference>
<protein>
    <submittedName>
        <fullName evidence="2">ATPase</fullName>
    </submittedName>
</protein>
<dbReference type="AlphaFoldDB" id="A0A2N6CZ18"/>
<dbReference type="PANTHER" id="PTHR42957">
    <property type="entry name" value="HELICASE MJ1565-RELATED"/>
    <property type="match status" value="1"/>
</dbReference>